<dbReference type="SUPFAM" id="SSF49299">
    <property type="entry name" value="PKD domain"/>
    <property type="match status" value="2"/>
</dbReference>
<dbReference type="Pfam" id="PF18911">
    <property type="entry name" value="PKD_4"/>
    <property type="match status" value="1"/>
</dbReference>
<dbReference type="Gene3D" id="2.60.120.560">
    <property type="entry name" value="Exo-inulinase, domain 1"/>
    <property type="match status" value="1"/>
</dbReference>
<keyword evidence="3" id="KW-1185">Reference proteome</keyword>
<accession>A0ABW1IW41</accession>
<reference evidence="3" key="1">
    <citation type="journal article" date="2019" name="Int. J. Syst. Evol. Microbiol.">
        <title>The Global Catalogue of Microorganisms (GCM) 10K type strain sequencing project: providing services to taxonomists for standard genome sequencing and annotation.</title>
        <authorList>
            <consortium name="The Broad Institute Genomics Platform"/>
            <consortium name="The Broad Institute Genome Sequencing Center for Infectious Disease"/>
            <person name="Wu L."/>
            <person name="Ma J."/>
        </authorList>
    </citation>
    <scope>NUCLEOTIDE SEQUENCE [LARGE SCALE GENOMIC DNA]</scope>
    <source>
        <strain evidence="3">CCM 8749</strain>
    </source>
</reference>
<dbReference type="EMBL" id="JBHSQV010000187">
    <property type="protein sequence ID" value="MFC5989154.1"/>
    <property type="molecule type" value="Genomic_DNA"/>
</dbReference>
<dbReference type="Proteomes" id="UP001596250">
    <property type="component" value="Unassembled WGS sequence"/>
</dbReference>
<protein>
    <submittedName>
        <fullName evidence="2">PKD domain-containing protein</fullName>
    </submittedName>
</protein>
<dbReference type="InterPro" id="IPR013783">
    <property type="entry name" value="Ig-like_fold"/>
</dbReference>
<feature type="domain" description="PKD" evidence="1">
    <location>
        <begin position="1752"/>
        <end position="1805"/>
    </location>
</feature>
<dbReference type="CDD" id="cd00146">
    <property type="entry name" value="PKD"/>
    <property type="match status" value="1"/>
</dbReference>
<comment type="caution">
    <text evidence="2">The sequence shown here is derived from an EMBL/GenBank/DDBJ whole genome shotgun (WGS) entry which is preliminary data.</text>
</comment>
<dbReference type="Gene3D" id="2.60.40.10">
    <property type="entry name" value="Immunoglobulins"/>
    <property type="match status" value="3"/>
</dbReference>
<name>A0ABW1IW41_9BACL</name>
<dbReference type="InterPro" id="IPR022409">
    <property type="entry name" value="PKD/Chitinase_dom"/>
</dbReference>
<dbReference type="Pfam" id="PF25788">
    <property type="entry name" value="Ig_Rha78A_N"/>
    <property type="match status" value="1"/>
</dbReference>
<evidence type="ECO:0000313" key="2">
    <source>
        <dbReference type="EMBL" id="MFC5989154.1"/>
    </source>
</evidence>
<sequence length="1946" mass="220612">MPEETSRNGNYDGETLGQKYYFPTKLIIEYEPIEKPKQLHVTVKHFLEDGTSLAGVFPNYEEIKEVGEEVNVVHPTHEDYTYVGHAKTSTGALPSYNNLMPGTDPGAFTYDGSFENYIVYFYYETDLPEQPDPGDPEEPNYDVTGDFDIIPNVINWRESTTFRPKDIETNCNYEYHYFRIEKDGRTYTTPKIYGETQDLNYVYENYPWIFSTGDHQVYMKVFASCAQSNWIGPKTLTINSPSDNSPPDFAVGWTHPGIHTQDGVVTEVIAGTTLDLVYLDEPEMTDPDGDPIEWLGFDFAGTNNSWLKSIPSQYTEYTNGWHRIKMDEPGTYSIKASIRDSFGAVTTKTARVTVVPPNPVPVASCPQVKSMRPVPDDAFDSSQSYSPLGKDIDHSRDEWSGIKPYYVNDTMEPISEKVFLHVFDEDGLKSLYPDECTVVIEPDLPPVAKLDVQPLGIRGETYSFANQSYSPDGDPIVTWEYKFKYDDENNGFDDDAWATLIGTKEVVQFKPNRVGKYLFYVRVVEDYGRADDTLDEDAALYTMDVTNLAPSVSFKVEGDNPRPDLALPEILTAKSILNWNYYQVNSTTPKVGVNGYWSDSEGYLSGGLGKIMEGTSPYFDFGSSSYGAYVQDAWNMPFPNRGYGNNGLSPYRTIKQESYGYDQPLLAKQSDGTYEPVSGNINGESEYLIRSNPKYIYYTDEETLYGMNKSKISRYQLEVQSQYSAEHQQLDGWSVDLIISPNDLYRLTSSRTFPKLKFSDQAQYNAAMENGDFEGALKTGETYRLNNPVVLDYEVSDETIYQLIRWTPTENNYSYNWTTSNGNSFESQVTNSMMEIRTYDAFTGEFIASSLDQGLFLHSTSYDALQLFPVNDDLMMFGIINRYNDSFTPKDRIIKLNRQGEVLNDNVIDGPETTSTGTKGYSDYVLYQYNPSEANIWFQGMNGDFYRYQLVQAENDDGSELFFYNRTYVMKIDKNGEKSWRVRLTGKNPDSRGGWAWQGGTDHDAFPVMLVNSHKNELVVQSFHSGYSSGARFVEVINMNTGSKRQDDSIRINSKDDNGYYIDFNGNRVPILGSDKYLTADGLFTDDIQNRAFNSDGSVYSSWSSGGIIRWSYYPDVTSSQISNIYVGDGMYIAFYGQANALNFFADNITPWLTVGTPSDEPPVTDGISLGELISPNTYSDHEYTFTLRMKDPKMDDQLAGFGFRARDPKNKYAVETDGETLYISKYVNGTRTILDETRFPFQNETDYQFKVRTEGDRLSVTLNRVPYFEVTDNTFADGKITIFSDKVLVDFGPIIVNPVNGLKEKAAGYAILDEVTQRANVTYKDMVFNDPENDPKAGMYSWYLKHTPKFINNGGLSSLHDKRYSSEVMSFDKVGLYEIHLSAQDDPHPDYLSPSDVFGEYRKDSNPFKQLLVVHRIPVAEFELSYSKEDGLEWTDTSYDPDRWASATNYSTEATGIDYRSTRGVMERKYFYIDPNGNTVHQKLMAPTLVGTYVVGLIVKDEYGAWSHWAVKTIQINQLMDDNPPVAGFTLSKDQLYRNEVLTIHSTAYDLEDGDRTQIAHWYYIKQGSGSESLQSTSRTSWNKTFNSLGTFQIRQVVQDRSNQTAEFTDSVTVINRKPTAAITYPSSTNRNNPTIVASPRPAFTWTYSDGDNDPQTQYQVRIYHVNGTLLRDTGPMGGSSKNWTTTQDLPTGTVMYVMVRVFDGYDWSEYSQPKYFMVNRPPVADFDWTPKPVWEGDQVTLLNRSSDPDGDPLTYTWQVTFPDGTSQSFTTTNVSLRFTQIGIYRIRLTASDGMAESTTQKPIEAKELIIEPAVFHTEQWKIIHDELGHQTENDPKDFYSGEIFVLQAGTSPAPIHQVTAWMDTEGRDGNEIYLTTQLTAVHDPVQYIGELYDPVLMSLTEGLNEGLETIWFEVRYANGVVKQASVPVNIIGLAKEAAGVHRRR</sequence>
<organism evidence="2 3">
    <name type="scientific">Marinicrinis lubricantis</name>
    <dbReference type="NCBI Taxonomy" id="2086470"/>
    <lineage>
        <taxon>Bacteria</taxon>
        <taxon>Bacillati</taxon>
        <taxon>Bacillota</taxon>
        <taxon>Bacilli</taxon>
        <taxon>Bacillales</taxon>
        <taxon>Paenibacillaceae</taxon>
    </lineage>
</organism>
<dbReference type="RefSeq" id="WP_379896722.1">
    <property type="nucleotide sequence ID" value="NZ_CBCSCT010000002.1"/>
</dbReference>
<proteinExistence type="predicted"/>
<dbReference type="SUPFAM" id="SSF49265">
    <property type="entry name" value="Fibronectin type III"/>
    <property type="match status" value="1"/>
</dbReference>
<dbReference type="InterPro" id="IPR036116">
    <property type="entry name" value="FN3_sf"/>
</dbReference>
<dbReference type="InterPro" id="IPR000601">
    <property type="entry name" value="PKD_dom"/>
</dbReference>
<evidence type="ECO:0000313" key="3">
    <source>
        <dbReference type="Proteomes" id="UP001596250"/>
    </source>
</evidence>
<dbReference type="PROSITE" id="PS50093">
    <property type="entry name" value="PKD"/>
    <property type="match status" value="1"/>
</dbReference>
<gene>
    <name evidence="2" type="ORF">ACFPXP_22340</name>
</gene>
<dbReference type="SMART" id="SM00089">
    <property type="entry name" value="PKD"/>
    <property type="match status" value="2"/>
</dbReference>
<evidence type="ECO:0000259" key="1">
    <source>
        <dbReference type="PROSITE" id="PS50093"/>
    </source>
</evidence>
<dbReference type="InterPro" id="IPR035986">
    <property type="entry name" value="PKD_dom_sf"/>
</dbReference>